<proteinExistence type="predicted"/>
<dbReference type="GO" id="GO:0003677">
    <property type="term" value="F:DNA binding"/>
    <property type="evidence" value="ECO:0007669"/>
    <property type="project" value="UniProtKB-UniRule"/>
</dbReference>
<organism evidence="4 5">
    <name type="scientific">Streptococcus varani</name>
    <dbReference type="NCBI Taxonomy" id="1608583"/>
    <lineage>
        <taxon>Bacteria</taxon>
        <taxon>Bacillati</taxon>
        <taxon>Bacillota</taxon>
        <taxon>Bacilli</taxon>
        <taxon>Lactobacillales</taxon>
        <taxon>Streptococcaceae</taxon>
        <taxon>Streptococcus</taxon>
    </lineage>
</organism>
<dbReference type="PROSITE" id="PS01081">
    <property type="entry name" value="HTH_TETR_1"/>
    <property type="match status" value="1"/>
</dbReference>
<dbReference type="Pfam" id="PF00440">
    <property type="entry name" value="TetR_N"/>
    <property type="match status" value="1"/>
</dbReference>
<accession>A0A0E4H4E6</accession>
<gene>
    <name evidence="4" type="ORF">BN1356_01218</name>
</gene>
<sequence>MENKTILYNYQDWLQVHEIPAGKKKTLLAATQLFSQQGYNGTSTAQIAEKAGVSQATIFKYFKTKSDLLSEIMKPMIPELKKEFLPKLQAYQTLDEAVHFIIKNRFHFLTQNADFIKILIQEVLVNPDFRQTLLTNFKEVAAEDYILQMKVLFHQAPEADFSDKTIETLRSCAGIFFAYFTQRFIFNIPTQSEKEDLELIEQQILSLLKFKED</sequence>
<evidence type="ECO:0000256" key="1">
    <source>
        <dbReference type="ARBA" id="ARBA00023125"/>
    </source>
</evidence>
<reference evidence="5" key="1">
    <citation type="submission" date="2015-03" db="EMBL/GenBank/DDBJ databases">
        <authorList>
            <person name="Urmite Genomes"/>
        </authorList>
    </citation>
    <scope>NUCLEOTIDE SEQUENCE [LARGE SCALE GENOMIC DNA]</scope>
    <source>
        <strain evidence="5">FF10</strain>
    </source>
</reference>
<feature type="DNA-binding region" description="H-T-H motif" evidence="2">
    <location>
        <begin position="43"/>
        <end position="62"/>
    </location>
</feature>
<dbReference type="Gene3D" id="1.10.357.10">
    <property type="entry name" value="Tetracycline Repressor, domain 2"/>
    <property type="match status" value="1"/>
</dbReference>
<evidence type="ECO:0000313" key="5">
    <source>
        <dbReference type="Proteomes" id="UP000198604"/>
    </source>
</evidence>
<dbReference type="InterPro" id="IPR009057">
    <property type="entry name" value="Homeodomain-like_sf"/>
</dbReference>
<dbReference type="AlphaFoldDB" id="A0A0E4H4E6"/>
<dbReference type="EMBL" id="CTEN01000002">
    <property type="protein sequence ID" value="CQR24865.1"/>
    <property type="molecule type" value="Genomic_DNA"/>
</dbReference>
<dbReference type="PROSITE" id="PS50977">
    <property type="entry name" value="HTH_TETR_2"/>
    <property type="match status" value="1"/>
</dbReference>
<dbReference type="InterPro" id="IPR050624">
    <property type="entry name" value="HTH-type_Tx_Regulator"/>
</dbReference>
<dbReference type="PRINTS" id="PR00455">
    <property type="entry name" value="HTHTETR"/>
</dbReference>
<dbReference type="SUPFAM" id="SSF46689">
    <property type="entry name" value="Homeodomain-like"/>
    <property type="match status" value="1"/>
</dbReference>
<protein>
    <submittedName>
        <fullName evidence="4">Transcriptional regulator</fullName>
    </submittedName>
</protein>
<name>A0A0E4H4E6_9STRE</name>
<keyword evidence="5" id="KW-1185">Reference proteome</keyword>
<dbReference type="PANTHER" id="PTHR43479:SF11">
    <property type="entry name" value="ACREF_ENVCD OPERON REPRESSOR-RELATED"/>
    <property type="match status" value="1"/>
</dbReference>
<dbReference type="InterPro" id="IPR023772">
    <property type="entry name" value="DNA-bd_HTH_TetR-type_CS"/>
</dbReference>
<dbReference type="Proteomes" id="UP000198604">
    <property type="component" value="Unassembled WGS sequence"/>
</dbReference>
<evidence type="ECO:0000313" key="4">
    <source>
        <dbReference type="EMBL" id="CQR24865.1"/>
    </source>
</evidence>
<evidence type="ECO:0000256" key="2">
    <source>
        <dbReference type="PROSITE-ProRule" id="PRU00335"/>
    </source>
</evidence>
<dbReference type="PANTHER" id="PTHR43479">
    <property type="entry name" value="ACREF/ENVCD OPERON REPRESSOR-RELATED"/>
    <property type="match status" value="1"/>
</dbReference>
<keyword evidence="1 2" id="KW-0238">DNA-binding</keyword>
<dbReference type="InterPro" id="IPR001647">
    <property type="entry name" value="HTH_TetR"/>
</dbReference>
<feature type="domain" description="HTH tetR-type" evidence="3">
    <location>
        <begin position="20"/>
        <end position="80"/>
    </location>
</feature>
<dbReference type="STRING" id="1608583.BN1356_01218"/>
<dbReference type="OrthoDB" id="9780824at2"/>
<evidence type="ECO:0000259" key="3">
    <source>
        <dbReference type="PROSITE" id="PS50977"/>
    </source>
</evidence>